<dbReference type="HOGENOM" id="CLU_639203_0_0_10"/>
<proteinExistence type="predicted"/>
<dbReference type="Gene3D" id="3.50.50.60">
    <property type="entry name" value="FAD/NAD(P)-binding domain"/>
    <property type="match status" value="1"/>
</dbReference>
<dbReference type="AlphaFoldDB" id="F0S8W5"/>
<gene>
    <name evidence="1" type="ordered locus">Pedsa_2913</name>
</gene>
<evidence type="ECO:0000313" key="1">
    <source>
        <dbReference type="EMBL" id="ADY53452.1"/>
    </source>
</evidence>
<dbReference type="EMBL" id="CP002545">
    <property type="protein sequence ID" value="ADY53452.1"/>
    <property type="molecule type" value="Genomic_DNA"/>
</dbReference>
<dbReference type="KEGG" id="psn:Pedsa_2913"/>
<dbReference type="Proteomes" id="UP000000310">
    <property type="component" value="Chromosome"/>
</dbReference>
<dbReference type="RefSeq" id="WP_013633937.1">
    <property type="nucleotide sequence ID" value="NC_015177.1"/>
</dbReference>
<dbReference type="STRING" id="762903.Pedsa_2913"/>
<keyword evidence="2" id="KW-1185">Reference proteome</keyword>
<dbReference type="OrthoDB" id="615715at2"/>
<reference evidence="2" key="2">
    <citation type="submission" date="2011-02" db="EMBL/GenBank/DDBJ databases">
        <title>The complete genome of Pedobacter saltans DSM 12145.</title>
        <authorList>
            <consortium name="US DOE Joint Genome Institute (JGI-PGF)"/>
            <person name="Lucas S."/>
            <person name="Copeland A."/>
            <person name="Lapidus A."/>
            <person name="Bruce D."/>
            <person name="Goodwin L."/>
            <person name="Pitluck S."/>
            <person name="Kyrpides N."/>
            <person name="Mavromatis K."/>
            <person name="Pagani I."/>
            <person name="Ivanova N."/>
            <person name="Ovchinnikova G."/>
            <person name="Lu M."/>
            <person name="Detter J.C."/>
            <person name="Han C."/>
            <person name="Land M."/>
            <person name="Hauser L."/>
            <person name="Markowitz V."/>
            <person name="Cheng J.-F."/>
            <person name="Hugenholtz P."/>
            <person name="Woyke T."/>
            <person name="Wu D."/>
            <person name="Tindall B."/>
            <person name="Pomrenke H.G."/>
            <person name="Brambilla E."/>
            <person name="Klenk H.-P."/>
            <person name="Eisen J.A."/>
        </authorList>
    </citation>
    <scope>NUCLEOTIDE SEQUENCE [LARGE SCALE GENOMIC DNA]</scope>
    <source>
        <strain evidence="2">ATCC 51119 / DSM 12145 / JCM 21818 / LMG 10337 / NBRC 100064 / NCIMB 13643</strain>
    </source>
</reference>
<dbReference type="SUPFAM" id="SSF51905">
    <property type="entry name" value="FAD/NAD(P)-binding domain"/>
    <property type="match status" value="1"/>
</dbReference>
<name>F0S8W5_PSESL</name>
<accession>F0S8W5</accession>
<evidence type="ECO:0000313" key="2">
    <source>
        <dbReference type="Proteomes" id="UP000000310"/>
    </source>
</evidence>
<protein>
    <recommendedName>
        <fullName evidence="3">FAD-dependent oxidoreductase</fullName>
    </recommendedName>
</protein>
<dbReference type="eggNOG" id="COG0492">
    <property type="taxonomic scope" value="Bacteria"/>
</dbReference>
<dbReference type="Pfam" id="PF12831">
    <property type="entry name" value="FAD_oxidored"/>
    <property type="match status" value="1"/>
</dbReference>
<sequence>MRKLLPILFLLIANHSFSQHKTDVLVFGASASGASAAIQAARSGVKVILLNEGATVVGNALPKMDVPAFELGFWKEWQDSCKKDSVIKDPRAILEQKFLKKVKGLQYLSSIKVLKVRENGKSWSVEIERNGKKEEIKCKALVDAGFGDEAILKRFNLVSFVGEKIKSIINYSESQKQQPYNEYTKFYRTSIAAGYGVSKDSTYYFPLGSFVSKDKPSIMVANISANMKGLEHLQNIALWTNIGQSVGALAAYGPFFNTTSDKANVRMIQGEVFTYKSFIYPVVDIPENDFAFFPVQRIIGSQILRHDFVTGKFNPEGLVNKNDIKDILSELHPRSRIWFIENPSVSDLTLKETISLISFIGGKESYSIEDELKRSWKDKFKLNSDYSLDKFITKKEYAILMDLYLAPFSVRVNMEGLFIK</sequence>
<organism evidence="1 2">
    <name type="scientific">Pseudopedobacter saltans (strain ATCC 51119 / DSM 12145 / JCM 21818 / CCUG 39354 / LMG 10337 / NBRC 100064 / NCIMB 13643)</name>
    <name type="common">Pedobacter saltans</name>
    <dbReference type="NCBI Taxonomy" id="762903"/>
    <lineage>
        <taxon>Bacteria</taxon>
        <taxon>Pseudomonadati</taxon>
        <taxon>Bacteroidota</taxon>
        <taxon>Sphingobacteriia</taxon>
        <taxon>Sphingobacteriales</taxon>
        <taxon>Sphingobacteriaceae</taxon>
        <taxon>Pseudopedobacter</taxon>
    </lineage>
</organism>
<dbReference type="InterPro" id="IPR036188">
    <property type="entry name" value="FAD/NAD-bd_sf"/>
</dbReference>
<evidence type="ECO:0008006" key="3">
    <source>
        <dbReference type="Google" id="ProtNLM"/>
    </source>
</evidence>
<reference evidence="1 2" key="1">
    <citation type="journal article" date="2011" name="Stand. Genomic Sci.">
        <title>Complete genome sequence of the gliding, heparinolytic Pedobacter saltans type strain (113).</title>
        <authorList>
            <person name="Liolios K."/>
            <person name="Sikorski J."/>
            <person name="Lu M."/>
            <person name="Nolan M."/>
            <person name="Lapidus A."/>
            <person name="Lucas S."/>
            <person name="Hammon N."/>
            <person name="Deshpande S."/>
            <person name="Cheng J.F."/>
            <person name="Tapia R."/>
            <person name="Han C."/>
            <person name="Goodwin L."/>
            <person name="Pitluck S."/>
            <person name="Huntemann M."/>
            <person name="Ivanova N."/>
            <person name="Pagani I."/>
            <person name="Mavromatis K."/>
            <person name="Ovchinikova G."/>
            <person name="Pati A."/>
            <person name="Chen A."/>
            <person name="Palaniappan K."/>
            <person name="Land M."/>
            <person name="Hauser L."/>
            <person name="Brambilla E.M."/>
            <person name="Kotsyurbenko O."/>
            <person name="Rohde M."/>
            <person name="Tindall B.J."/>
            <person name="Abt B."/>
            <person name="Goker M."/>
            <person name="Detter J.C."/>
            <person name="Woyke T."/>
            <person name="Bristow J."/>
            <person name="Eisen J.A."/>
            <person name="Markowitz V."/>
            <person name="Hugenholtz P."/>
            <person name="Klenk H.P."/>
            <person name="Kyrpides N.C."/>
        </authorList>
    </citation>
    <scope>NUCLEOTIDE SEQUENCE [LARGE SCALE GENOMIC DNA]</scope>
    <source>
        <strain evidence="2">ATCC 51119 / DSM 12145 / JCM 21818 / LMG 10337 / NBRC 100064 / NCIMB 13643</strain>
    </source>
</reference>